<reference evidence="2" key="1">
    <citation type="submission" date="2021-03" db="EMBL/GenBank/DDBJ databases">
        <authorList>
            <person name="So Y."/>
        </authorList>
    </citation>
    <scope>NUCLEOTIDE SEQUENCE</scope>
    <source>
        <strain evidence="2">SG15</strain>
    </source>
</reference>
<comment type="caution">
    <text evidence="2">The sequence shown here is derived from an EMBL/GenBank/DDBJ whole genome shotgun (WGS) entry which is preliminary data.</text>
</comment>
<evidence type="ECO:0000313" key="2">
    <source>
        <dbReference type="EMBL" id="MBP0492540.1"/>
    </source>
</evidence>
<name>A0A940MWZ4_9PROT</name>
<keyword evidence="1" id="KW-0732">Signal</keyword>
<dbReference type="SUPFAM" id="SSF53850">
    <property type="entry name" value="Periplasmic binding protein-like II"/>
    <property type="match status" value="1"/>
</dbReference>
<dbReference type="Proteomes" id="UP000677537">
    <property type="component" value="Unassembled WGS sequence"/>
</dbReference>
<protein>
    <submittedName>
        <fullName evidence="2">TAXI family TRAP transporter solute-binding subunit</fullName>
    </submittedName>
</protein>
<keyword evidence="3" id="KW-1185">Reference proteome</keyword>
<dbReference type="Gene3D" id="3.40.190.10">
    <property type="entry name" value="Periplasmic binding protein-like II"/>
    <property type="match status" value="2"/>
</dbReference>
<sequence length="332" mass="35565">MLPILRPVVNRRLLLGSALAMPFIRTASAQQTFEFVAGSLGGGWYTMGAGIAALAKDEADLQIRVVPGGGLANPTRINNGQSQMGWGIDAFTAAAVRGEEPYRAKHDKIRTLGTGYSPTEHNLVRATDKGSDDMRALLTQRGLRIGCPQRSSTDEMTLQRILKFYGTSPEQIRANGGTYLNGSYNDVAAAFGDGQVDCVYFALAKPAAILTELGQGRRTAKLVAFPEDVRKHLIDTYAYNQGIIPAAAYPTLQSADVPVTTMDSVIVVHETVPDEVAYKLTKVLIGATGARMTQIHASMAAYDPKVAWKYAGAPLHPGAARAYREAGVMPPA</sequence>
<dbReference type="NCBIfam" id="TIGR02122">
    <property type="entry name" value="TRAP_TAXI"/>
    <property type="match status" value="1"/>
</dbReference>
<feature type="chain" id="PRO_5037439249" evidence="1">
    <location>
        <begin position="30"/>
        <end position="332"/>
    </location>
</feature>
<accession>A0A940MWZ4</accession>
<dbReference type="RefSeq" id="WP_209372145.1">
    <property type="nucleotide sequence ID" value="NZ_JAGIZA010000003.1"/>
</dbReference>
<gene>
    <name evidence="2" type="ORF">J5Y10_07095</name>
</gene>
<dbReference type="PANTHER" id="PTHR42941">
    <property type="entry name" value="SLL1037 PROTEIN"/>
    <property type="match status" value="1"/>
</dbReference>
<dbReference type="AlphaFoldDB" id="A0A940MWZ4"/>
<dbReference type="EMBL" id="JAGIZA010000003">
    <property type="protein sequence ID" value="MBP0492540.1"/>
    <property type="molecule type" value="Genomic_DNA"/>
</dbReference>
<dbReference type="InterPro" id="IPR011852">
    <property type="entry name" value="TRAP_TAXI"/>
</dbReference>
<dbReference type="Pfam" id="PF16868">
    <property type="entry name" value="NMT1_3"/>
    <property type="match status" value="1"/>
</dbReference>
<organism evidence="2 3">
    <name type="scientific">Roseomonas indoligenes</name>
    <dbReference type="NCBI Taxonomy" id="2820811"/>
    <lineage>
        <taxon>Bacteria</taxon>
        <taxon>Pseudomonadati</taxon>
        <taxon>Pseudomonadota</taxon>
        <taxon>Alphaproteobacteria</taxon>
        <taxon>Acetobacterales</taxon>
        <taxon>Roseomonadaceae</taxon>
        <taxon>Roseomonas</taxon>
    </lineage>
</organism>
<evidence type="ECO:0000256" key="1">
    <source>
        <dbReference type="SAM" id="SignalP"/>
    </source>
</evidence>
<proteinExistence type="predicted"/>
<evidence type="ECO:0000313" key="3">
    <source>
        <dbReference type="Proteomes" id="UP000677537"/>
    </source>
</evidence>
<dbReference type="PANTHER" id="PTHR42941:SF1">
    <property type="entry name" value="SLL1037 PROTEIN"/>
    <property type="match status" value="1"/>
</dbReference>
<feature type="signal peptide" evidence="1">
    <location>
        <begin position="1"/>
        <end position="29"/>
    </location>
</feature>